<sequence>MLLNVSIVNFPAYCFWGKCSAIFYSNYSCLVLWTSALDSWVSFYCCSGPVICFIYSSCYKVPPSLLFEPLSPVPNLQEFWDWVLVECIFLRALNERFRSCEFYRGKTCANATKQNKTRSM</sequence>
<evidence type="ECO:0000313" key="1">
    <source>
        <dbReference type="EMBL" id="CAG6784037.1"/>
    </source>
</evidence>
<dbReference type="EMBL" id="HBUF01635639">
    <property type="protein sequence ID" value="CAG6784037.1"/>
    <property type="molecule type" value="Transcribed_RNA"/>
</dbReference>
<protein>
    <submittedName>
        <fullName evidence="1">Uncharacterized protein</fullName>
    </submittedName>
</protein>
<name>A0A8D9BJ55_9HEMI</name>
<accession>A0A8D9BJ55</accession>
<proteinExistence type="predicted"/>
<dbReference type="AlphaFoldDB" id="A0A8D9BJ55"/>
<organism evidence="1">
    <name type="scientific">Cacopsylla melanoneura</name>
    <dbReference type="NCBI Taxonomy" id="428564"/>
    <lineage>
        <taxon>Eukaryota</taxon>
        <taxon>Metazoa</taxon>
        <taxon>Ecdysozoa</taxon>
        <taxon>Arthropoda</taxon>
        <taxon>Hexapoda</taxon>
        <taxon>Insecta</taxon>
        <taxon>Pterygota</taxon>
        <taxon>Neoptera</taxon>
        <taxon>Paraneoptera</taxon>
        <taxon>Hemiptera</taxon>
        <taxon>Sternorrhyncha</taxon>
        <taxon>Psylloidea</taxon>
        <taxon>Psyllidae</taxon>
        <taxon>Psyllinae</taxon>
        <taxon>Cacopsylla</taxon>
    </lineage>
</organism>
<reference evidence="1" key="1">
    <citation type="submission" date="2021-05" db="EMBL/GenBank/DDBJ databases">
        <authorList>
            <person name="Alioto T."/>
            <person name="Alioto T."/>
            <person name="Gomez Garrido J."/>
        </authorList>
    </citation>
    <scope>NUCLEOTIDE SEQUENCE</scope>
</reference>